<evidence type="ECO:0000313" key="3">
    <source>
        <dbReference type="EMBL" id="KAF0321014.1"/>
    </source>
</evidence>
<sequence>MRPGRGSVLFHRRNLRHSSHLPRHLGPTDNDAQTSMEDLKARNAHLRRKLRVNIQSYLEQAGVAPTAAASMAADLNRDVWNTFMEHRAMDRSNANAIRRKHDHSSLLVFALVTLLLGAVAYVAWLIWHADGGTLQDWIDAVRYHPWLLHSI</sequence>
<proteinExistence type="predicted"/>
<dbReference type="AlphaFoldDB" id="A0A8H3W6L6"/>
<feature type="transmembrane region" description="Helical" evidence="2">
    <location>
        <begin position="106"/>
        <end position="127"/>
    </location>
</feature>
<feature type="region of interest" description="Disordered" evidence="1">
    <location>
        <begin position="14"/>
        <end position="34"/>
    </location>
</feature>
<keyword evidence="2" id="KW-1133">Transmembrane helix</keyword>
<keyword evidence="4" id="KW-1185">Reference proteome</keyword>
<evidence type="ECO:0000256" key="1">
    <source>
        <dbReference type="SAM" id="MobiDB-lite"/>
    </source>
</evidence>
<organism evidence="3 4">
    <name type="scientific">Colletotrichum asianum</name>
    <dbReference type="NCBI Taxonomy" id="702518"/>
    <lineage>
        <taxon>Eukaryota</taxon>
        <taxon>Fungi</taxon>
        <taxon>Dikarya</taxon>
        <taxon>Ascomycota</taxon>
        <taxon>Pezizomycotina</taxon>
        <taxon>Sordariomycetes</taxon>
        <taxon>Hypocreomycetidae</taxon>
        <taxon>Glomerellales</taxon>
        <taxon>Glomerellaceae</taxon>
        <taxon>Colletotrichum</taxon>
        <taxon>Colletotrichum gloeosporioides species complex</taxon>
    </lineage>
</organism>
<keyword evidence="2" id="KW-0472">Membrane</keyword>
<comment type="caution">
    <text evidence="3">The sequence shown here is derived from an EMBL/GenBank/DDBJ whole genome shotgun (WGS) entry which is preliminary data.</text>
</comment>
<protein>
    <submittedName>
        <fullName evidence="3">Uncharacterized protein</fullName>
    </submittedName>
</protein>
<gene>
    <name evidence="3" type="ORF">GQ607_011772</name>
</gene>
<dbReference type="EMBL" id="WOWK01000076">
    <property type="protein sequence ID" value="KAF0321014.1"/>
    <property type="molecule type" value="Genomic_DNA"/>
</dbReference>
<evidence type="ECO:0000313" key="4">
    <source>
        <dbReference type="Proteomes" id="UP000434172"/>
    </source>
</evidence>
<feature type="compositionally biased region" description="Basic residues" evidence="1">
    <location>
        <begin position="14"/>
        <end position="23"/>
    </location>
</feature>
<accession>A0A8H3W6L6</accession>
<reference evidence="3 4" key="1">
    <citation type="submission" date="2019-12" db="EMBL/GenBank/DDBJ databases">
        <title>A genome sequence resource for the geographically widespread anthracnose pathogen Colletotrichum asianum.</title>
        <authorList>
            <person name="Meng Y."/>
        </authorList>
    </citation>
    <scope>NUCLEOTIDE SEQUENCE [LARGE SCALE GENOMIC DNA]</scope>
    <source>
        <strain evidence="3 4">ICMP 18580</strain>
    </source>
</reference>
<evidence type="ECO:0000256" key="2">
    <source>
        <dbReference type="SAM" id="Phobius"/>
    </source>
</evidence>
<keyword evidence="2" id="KW-0812">Transmembrane</keyword>
<dbReference type="Proteomes" id="UP000434172">
    <property type="component" value="Unassembled WGS sequence"/>
</dbReference>
<name>A0A8H3W6L6_9PEZI</name>